<evidence type="ECO:0000256" key="1">
    <source>
        <dbReference type="ARBA" id="ARBA00004429"/>
    </source>
</evidence>
<feature type="transmembrane region" description="Helical" evidence="12">
    <location>
        <begin position="581"/>
        <end position="604"/>
    </location>
</feature>
<dbReference type="Proteomes" id="UP001058364">
    <property type="component" value="Chromosome"/>
</dbReference>
<dbReference type="InterPro" id="IPR004715">
    <property type="entry name" value="PTS_IIA_fruc"/>
</dbReference>
<evidence type="ECO:0000256" key="8">
    <source>
        <dbReference type="ARBA" id="ARBA00022692"/>
    </source>
</evidence>
<organism evidence="16 17">
    <name type="scientific">Mesomycoplasma molare</name>
    <dbReference type="NCBI Taxonomy" id="171288"/>
    <lineage>
        <taxon>Bacteria</taxon>
        <taxon>Bacillati</taxon>
        <taxon>Mycoplasmatota</taxon>
        <taxon>Mycoplasmoidales</taxon>
        <taxon>Metamycoplasmataceae</taxon>
        <taxon>Mesomycoplasma</taxon>
    </lineage>
</organism>
<keyword evidence="2" id="KW-0813">Transport</keyword>
<feature type="domain" description="PTS EIIB type-2" evidence="14">
    <location>
        <begin position="161"/>
        <end position="258"/>
    </location>
</feature>
<evidence type="ECO:0000256" key="12">
    <source>
        <dbReference type="SAM" id="Phobius"/>
    </source>
</evidence>
<comment type="subcellular location">
    <subcellularLocation>
        <location evidence="1">Cell inner membrane</location>
        <topology evidence="1">Multi-pass membrane protein</topology>
    </subcellularLocation>
</comment>
<gene>
    <name evidence="16" type="ORF">NX772_00800</name>
</gene>
<dbReference type="EMBL" id="CP103423">
    <property type="protein sequence ID" value="UWD34354.1"/>
    <property type="molecule type" value="Genomic_DNA"/>
</dbReference>
<evidence type="ECO:0000256" key="9">
    <source>
        <dbReference type="ARBA" id="ARBA00022777"/>
    </source>
</evidence>
<reference evidence="16" key="1">
    <citation type="submission" date="2022-08" db="EMBL/GenBank/DDBJ databases">
        <title>Complete genome sequence of Mycoplasma molare type strain H 542.</title>
        <authorList>
            <person name="Spergser J."/>
        </authorList>
    </citation>
    <scope>NUCLEOTIDE SEQUENCE</scope>
    <source>
        <strain evidence="16">H 542</strain>
    </source>
</reference>
<evidence type="ECO:0000259" key="14">
    <source>
        <dbReference type="PROSITE" id="PS51099"/>
    </source>
</evidence>
<accession>A0ABY5TUL5</accession>
<evidence type="ECO:0000313" key="17">
    <source>
        <dbReference type="Proteomes" id="UP001058364"/>
    </source>
</evidence>
<evidence type="ECO:0000256" key="6">
    <source>
        <dbReference type="ARBA" id="ARBA00022679"/>
    </source>
</evidence>
<proteinExistence type="predicted"/>
<keyword evidence="4" id="KW-0597">Phosphoprotein</keyword>
<evidence type="ECO:0000256" key="10">
    <source>
        <dbReference type="ARBA" id="ARBA00022989"/>
    </source>
</evidence>
<feature type="transmembrane region" description="Helical" evidence="12">
    <location>
        <begin position="508"/>
        <end position="529"/>
    </location>
</feature>
<dbReference type="InterPro" id="IPR016152">
    <property type="entry name" value="PTrfase/Anion_transptr"/>
</dbReference>
<feature type="transmembrane region" description="Helical" evidence="12">
    <location>
        <begin position="417"/>
        <end position="445"/>
    </location>
</feature>
<dbReference type="RefSeq" id="WP_051542119.1">
    <property type="nucleotide sequence ID" value="NZ_CP103423.1"/>
</dbReference>
<dbReference type="SUPFAM" id="SSF52794">
    <property type="entry name" value="PTS system IIB component-like"/>
    <property type="match status" value="1"/>
</dbReference>
<dbReference type="CDD" id="cd00211">
    <property type="entry name" value="PTS_IIA_fru"/>
    <property type="match status" value="1"/>
</dbReference>
<dbReference type="NCBIfam" id="TIGR00829">
    <property type="entry name" value="FRU"/>
    <property type="match status" value="1"/>
</dbReference>
<evidence type="ECO:0000259" key="13">
    <source>
        <dbReference type="PROSITE" id="PS51094"/>
    </source>
</evidence>
<name>A0ABY5TUL5_9BACT</name>
<feature type="transmembrane region" description="Helical" evidence="12">
    <location>
        <begin position="616"/>
        <end position="636"/>
    </location>
</feature>
<dbReference type="NCBIfam" id="TIGR00848">
    <property type="entry name" value="fruA"/>
    <property type="match status" value="1"/>
</dbReference>
<feature type="transmembrane region" description="Helical" evidence="12">
    <location>
        <begin position="466"/>
        <end position="488"/>
    </location>
</feature>
<evidence type="ECO:0000256" key="11">
    <source>
        <dbReference type="ARBA" id="ARBA00023136"/>
    </source>
</evidence>
<dbReference type="Gene3D" id="3.40.930.10">
    <property type="entry name" value="Mannitol-specific EII, Chain A"/>
    <property type="match status" value="1"/>
</dbReference>
<keyword evidence="10 12" id="KW-1133">Transmembrane helix</keyword>
<feature type="transmembrane region" description="Helical" evidence="12">
    <location>
        <begin position="385"/>
        <end position="405"/>
    </location>
</feature>
<dbReference type="PANTHER" id="PTHR30505">
    <property type="entry name" value="FRUCTOSE-LIKE PERMEASE"/>
    <property type="match status" value="1"/>
</dbReference>
<keyword evidence="11 12" id="KW-0472">Membrane</keyword>
<protein>
    <submittedName>
        <fullName evidence="16">Fructose-specific PTS transporter subunit EIIC</fullName>
    </submittedName>
</protein>
<feature type="transmembrane region" description="Helical" evidence="12">
    <location>
        <begin position="290"/>
        <end position="313"/>
    </location>
</feature>
<dbReference type="InterPro" id="IPR002178">
    <property type="entry name" value="PTS_EIIA_type-2_dom"/>
</dbReference>
<dbReference type="Gene3D" id="3.40.50.2300">
    <property type="match status" value="1"/>
</dbReference>
<feature type="domain" description="PTS EIIA type-2" evidence="13">
    <location>
        <begin position="2"/>
        <end position="147"/>
    </location>
</feature>
<evidence type="ECO:0000256" key="3">
    <source>
        <dbReference type="ARBA" id="ARBA00022475"/>
    </source>
</evidence>
<dbReference type="Pfam" id="PF00359">
    <property type="entry name" value="PTS_EIIA_2"/>
    <property type="match status" value="1"/>
</dbReference>
<dbReference type="InterPro" id="IPR050864">
    <property type="entry name" value="Bacterial_PTS_Sugar_Transport"/>
</dbReference>
<dbReference type="PROSITE" id="PS51104">
    <property type="entry name" value="PTS_EIIC_TYPE_2"/>
    <property type="match status" value="1"/>
</dbReference>
<dbReference type="NCBIfam" id="TIGR01427">
    <property type="entry name" value="PTS_IIC_fructo"/>
    <property type="match status" value="1"/>
</dbReference>
<feature type="transmembrane region" description="Helical" evidence="12">
    <location>
        <begin position="355"/>
        <end position="373"/>
    </location>
</feature>
<dbReference type="InterPro" id="IPR013014">
    <property type="entry name" value="PTS_EIIC_2"/>
</dbReference>
<keyword evidence="9" id="KW-0418">Kinase</keyword>
<dbReference type="InterPro" id="IPR003501">
    <property type="entry name" value="PTS_EIIB_2/3"/>
</dbReference>
<evidence type="ECO:0000259" key="15">
    <source>
        <dbReference type="PROSITE" id="PS51104"/>
    </source>
</evidence>
<keyword evidence="17" id="KW-1185">Reference proteome</keyword>
<evidence type="ECO:0000313" key="16">
    <source>
        <dbReference type="EMBL" id="UWD34354.1"/>
    </source>
</evidence>
<keyword evidence="8 12" id="KW-0812">Transmembrane</keyword>
<dbReference type="InterPro" id="IPR006327">
    <property type="entry name" value="PTS_IIC_fruc"/>
</dbReference>
<feature type="domain" description="PTS EIIC type-2" evidence="15">
    <location>
        <begin position="280"/>
        <end position="636"/>
    </location>
</feature>
<dbReference type="PROSITE" id="PS51099">
    <property type="entry name" value="PTS_EIIB_TYPE_2"/>
    <property type="match status" value="1"/>
</dbReference>
<evidence type="ECO:0000256" key="2">
    <source>
        <dbReference type="ARBA" id="ARBA00022448"/>
    </source>
</evidence>
<dbReference type="PROSITE" id="PS51094">
    <property type="entry name" value="PTS_EIIA_TYPE_2"/>
    <property type="match status" value="1"/>
</dbReference>
<dbReference type="InterPro" id="IPR003352">
    <property type="entry name" value="PTS_EIIC"/>
</dbReference>
<keyword evidence="5" id="KW-0762">Sugar transport</keyword>
<keyword evidence="6" id="KW-0808">Transferase</keyword>
<dbReference type="PANTHER" id="PTHR30505:SF0">
    <property type="entry name" value="FRUCTOSE-LIKE PTS SYSTEM EIIBC COMPONENT-RELATED"/>
    <property type="match status" value="1"/>
</dbReference>
<dbReference type="Pfam" id="PF02378">
    <property type="entry name" value="PTS_EIIC"/>
    <property type="match status" value="1"/>
</dbReference>
<dbReference type="InterPro" id="IPR003353">
    <property type="entry name" value="PTS_IIB_fruc"/>
</dbReference>
<keyword evidence="7" id="KW-0598">Phosphotransferase system</keyword>
<keyword evidence="3" id="KW-1003">Cell membrane</keyword>
<feature type="transmembrane region" description="Helical" evidence="12">
    <location>
        <begin position="325"/>
        <end position="349"/>
    </location>
</feature>
<dbReference type="InterPro" id="IPR013011">
    <property type="entry name" value="PTS_EIIB_2"/>
</dbReference>
<dbReference type="InterPro" id="IPR036095">
    <property type="entry name" value="PTS_EIIB-like_sf"/>
</dbReference>
<evidence type="ECO:0000256" key="7">
    <source>
        <dbReference type="ARBA" id="ARBA00022683"/>
    </source>
</evidence>
<sequence>MNIFSKDYIFINETFKAKDDVFKFIAKKAFELKVTLSEKDVYDALLERESQVSTGMEKEFAIPHAQSEAINKPILLFIKSSEGLEWETFDNSKVKYMISILVPKNSKENIHLETLSKVSTMLSDADLIEKLKKLEDKEEIYNLFNNFLENKEAKQVNKTGKKVVGITSCAVGIAHTYLSAENLEKKLIAMGYEPKIETRGSVGPKNTLSSKDIEEAEFVIIASDVKIDLAKFNNKKLYSTSTKEAIHNTEEVIKKAENAPIFKQSSNSFKKEETKDKKGVLKHIVTGISYMIPFVIFGGILIALSLGIGKSVYGSDSAAPKGDFLWWLLEIGVVSFTVMIGILGAYIAYSIAGRAAIMPAFVVSMVANNKGLFYNIGNIEVQTPMGFIGAVLFGILVGYTVKWIASFKIQKSVSAVIPMFIIPIGVTLFYSLLVVFVVGAPIGWVMDKFINSLKSLFENKNGSLNIGIALLIGALLGGMAGFDMGGPINKVAFLTSTALVSEQIFEPMGMVGAAIPVAPLGMGLTTLIFRKKFTNEEKTLGASALFMGFIGISEGAIPFAVADPKRVITANVVGSAVAGALAGLLSVTNAAAHGGPIVAILGAVGSKVHGTGLGILYFFLAVIAGTITTTLIYGFWKGKNVLEEVNIPFVKSFRNKINLRKGAKNGK</sequence>
<evidence type="ECO:0000256" key="4">
    <source>
        <dbReference type="ARBA" id="ARBA00022553"/>
    </source>
</evidence>
<evidence type="ECO:0000256" key="5">
    <source>
        <dbReference type="ARBA" id="ARBA00022597"/>
    </source>
</evidence>
<feature type="transmembrane region" description="Helical" evidence="12">
    <location>
        <begin position="541"/>
        <end position="561"/>
    </location>
</feature>
<dbReference type="SUPFAM" id="SSF55804">
    <property type="entry name" value="Phoshotransferase/anion transport protein"/>
    <property type="match status" value="1"/>
</dbReference>
<dbReference type="Pfam" id="PF02302">
    <property type="entry name" value="PTS_IIB"/>
    <property type="match status" value="1"/>
</dbReference>
<dbReference type="CDD" id="cd05569">
    <property type="entry name" value="PTS_IIB_fructose"/>
    <property type="match status" value="1"/>
</dbReference>